<dbReference type="Proteomes" id="UP000054928">
    <property type="component" value="Unassembled WGS sequence"/>
</dbReference>
<dbReference type="RefSeq" id="XP_024579019.1">
    <property type="nucleotide sequence ID" value="XM_024728553.1"/>
</dbReference>
<proteinExistence type="predicted"/>
<dbReference type="GeneID" id="36407962"/>
<dbReference type="GO" id="GO:0015074">
    <property type="term" value="P:DNA integration"/>
    <property type="evidence" value="ECO:0007669"/>
    <property type="project" value="InterPro"/>
</dbReference>
<name>A0A0P1AMP7_PLAHL</name>
<reference evidence="3" key="1">
    <citation type="submission" date="2014-09" db="EMBL/GenBank/DDBJ databases">
        <authorList>
            <person name="Sharma Rahul"/>
            <person name="Thines Marco"/>
        </authorList>
    </citation>
    <scope>NUCLEOTIDE SEQUENCE [LARGE SCALE GENOMIC DNA]</scope>
</reference>
<dbReference type="SUPFAM" id="SSF53098">
    <property type="entry name" value="Ribonuclease H-like"/>
    <property type="match status" value="1"/>
</dbReference>
<dbReference type="PROSITE" id="PS50994">
    <property type="entry name" value="INTEGRASE"/>
    <property type="match status" value="1"/>
</dbReference>
<dbReference type="InterPro" id="IPR001584">
    <property type="entry name" value="Integrase_cat-core"/>
</dbReference>
<dbReference type="EMBL" id="CCYD01000645">
    <property type="protein sequence ID" value="CEG42650.1"/>
    <property type="molecule type" value="Genomic_DNA"/>
</dbReference>
<dbReference type="PANTHER" id="PTHR37984:SF5">
    <property type="entry name" value="PROTEIN NYNRIN-LIKE"/>
    <property type="match status" value="1"/>
</dbReference>
<dbReference type="OMA" id="WIPAVEF"/>
<dbReference type="PANTHER" id="PTHR37984">
    <property type="entry name" value="PROTEIN CBG26694"/>
    <property type="match status" value="1"/>
</dbReference>
<keyword evidence="2" id="KW-0808">Transferase</keyword>
<sequence>MVRLAPFSDKISAEKTAKVFVDVFLRLIGLPVKIMSDRDTRFTSKSRRALFGLLSTELSKLTAAHFETDSQTERVNRVLKDVLRDFGTSLKEKSEFFTLAEIPRMSRQVIRNFM</sequence>
<dbReference type="GO" id="GO:0003676">
    <property type="term" value="F:nucleic acid binding"/>
    <property type="evidence" value="ECO:0007669"/>
    <property type="project" value="InterPro"/>
</dbReference>
<dbReference type="Gene3D" id="3.30.420.10">
    <property type="entry name" value="Ribonuclease H-like superfamily/Ribonuclease H"/>
    <property type="match status" value="1"/>
</dbReference>
<protein>
    <submittedName>
        <fullName evidence="2">Reverse transcriptase</fullName>
    </submittedName>
</protein>
<feature type="domain" description="Integrase catalytic" evidence="1">
    <location>
        <begin position="1"/>
        <end position="114"/>
    </location>
</feature>
<keyword evidence="2" id="KW-0695">RNA-directed DNA polymerase</keyword>
<dbReference type="AlphaFoldDB" id="A0A0P1AMP7"/>
<keyword evidence="2" id="KW-0548">Nucleotidyltransferase</keyword>
<organism evidence="2 3">
    <name type="scientific">Plasmopara halstedii</name>
    <name type="common">Downy mildew of sunflower</name>
    <dbReference type="NCBI Taxonomy" id="4781"/>
    <lineage>
        <taxon>Eukaryota</taxon>
        <taxon>Sar</taxon>
        <taxon>Stramenopiles</taxon>
        <taxon>Oomycota</taxon>
        <taxon>Peronosporomycetes</taxon>
        <taxon>Peronosporales</taxon>
        <taxon>Peronosporaceae</taxon>
        <taxon>Plasmopara</taxon>
    </lineage>
</organism>
<keyword evidence="3" id="KW-1185">Reference proteome</keyword>
<dbReference type="STRING" id="4781.A0A0P1AMP7"/>
<accession>A0A0P1AMP7</accession>
<dbReference type="GO" id="GO:0003964">
    <property type="term" value="F:RNA-directed DNA polymerase activity"/>
    <property type="evidence" value="ECO:0007669"/>
    <property type="project" value="UniProtKB-KW"/>
</dbReference>
<dbReference type="InterPro" id="IPR012337">
    <property type="entry name" value="RNaseH-like_sf"/>
</dbReference>
<evidence type="ECO:0000313" key="2">
    <source>
        <dbReference type="EMBL" id="CEG42650.1"/>
    </source>
</evidence>
<evidence type="ECO:0000313" key="3">
    <source>
        <dbReference type="Proteomes" id="UP000054928"/>
    </source>
</evidence>
<dbReference type="InterPro" id="IPR036397">
    <property type="entry name" value="RNaseH_sf"/>
</dbReference>
<evidence type="ECO:0000259" key="1">
    <source>
        <dbReference type="PROSITE" id="PS50994"/>
    </source>
</evidence>
<dbReference type="InterPro" id="IPR050951">
    <property type="entry name" value="Retrovirus_Pol_polyprotein"/>
</dbReference>
<dbReference type="OrthoDB" id="108168at2759"/>